<reference evidence="3" key="1">
    <citation type="journal article" date="2022" name="Front. Genet.">
        <title>Chromosome-Scale Assembly of the Dendrobium nobile Genome Provides Insights Into the Molecular Mechanism of the Biosynthesis of the Medicinal Active Ingredient of Dendrobium.</title>
        <authorList>
            <person name="Xu Q."/>
            <person name="Niu S.-C."/>
            <person name="Li K.-L."/>
            <person name="Zheng P.-J."/>
            <person name="Zhang X.-J."/>
            <person name="Jia Y."/>
            <person name="Liu Y."/>
            <person name="Niu Y.-X."/>
            <person name="Yu L.-H."/>
            <person name="Chen D.-F."/>
            <person name="Zhang G.-Q."/>
        </authorList>
    </citation>
    <scope>NUCLEOTIDE SEQUENCE</scope>
    <source>
        <tissue evidence="3">Leaf</tissue>
    </source>
</reference>
<dbReference type="SMR" id="A0A8T3B027"/>
<accession>A0A8T3B027</accession>
<dbReference type="PANTHER" id="PTHR35046">
    <property type="entry name" value="ZINC KNUCKLE (CCHC-TYPE) FAMILY PROTEIN"/>
    <property type="match status" value="1"/>
</dbReference>
<dbReference type="Pfam" id="PF00078">
    <property type="entry name" value="RVT_1"/>
    <property type="match status" value="1"/>
</dbReference>
<dbReference type="Pfam" id="PF17919">
    <property type="entry name" value="RT_RNaseH_2"/>
    <property type="match status" value="1"/>
</dbReference>
<dbReference type="CDD" id="cd01647">
    <property type="entry name" value="RT_LTR"/>
    <property type="match status" value="1"/>
</dbReference>
<dbReference type="SUPFAM" id="SSF56672">
    <property type="entry name" value="DNA/RNA polymerases"/>
    <property type="match status" value="1"/>
</dbReference>
<evidence type="ECO:0000313" key="3">
    <source>
        <dbReference type="EMBL" id="KAI0501262.1"/>
    </source>
</evidence>
<dbReference type="AlphaFoldDB" id="A0A8T3B027"/>
<feature type="region of interest" description="Disordered" evidence="1">
    <location>
        <begin position="272"/>
        <end position="302"/>
    </location>
</feature>
<dbReference type="PANTHER" id="PTHR35046:SF18">
    <property type="entry name" value="RNA-DIRECTED DNA POLYMERASE"/>
    <property type="match status" value="1"/>
</dbReference>
<dbReference type="Gene3D" id="3.10.10.10">
    <property type="entry name" value="HIV Type 1 Reverse Transcriptase, subunit A, domain 1"/>
    <property type="match status" value="1"/>
</dbReference>
<dbReference type="SUPFAM" id="SSF53098">
    <property type="entry name" value="Ribonuclease H-like"/>
    <property type="match status" value="1"/>
</dbReference>
<feature type="region of interest" description="Disordered" evidence="1">
    <location>
        <begin position="1"/>
        <end position="80"/>
    </location>
</feature>
<dbReference type="SUPFAM" id="SSF50630">
    <property type="entry name" value="Acid proteases"/>
    <property type="match status" value="1"/>
</dbReference>
<dbReference type="CDD" id="cd09274">
    <property type="entry name" value="RNase_HI_RT_Ty3"/>
    <property type="match status" value="1"/>
</dbReference>
<dbReference type="InterPro" id="IPR041588">
    <property type="entry name" value="Integrase_H2C2"/>
</dbReference>
<evidence type="ECO:0000259" key="2">
    <source>
        <dbReference type="PROSITE" id="PS50878"/>
    </source>
</evidence>
<dbReference type="InterPro" id="IPR043502">
    <property type="entry name" value="DNA/RNA_pol_sf"/>
</dbReference>
<dbReference type="GO" id="GO:0003676">
    <property type="term" value="F:nucleic acid binding"/>
    <property type="evidence" value="ECO:0007669"/>
    <property type="project" value="InterPro"/>
</dbReference>
<proteinExistence type="predicted"/>
<dbReference type="InterPro" id="IPR012337">
    <property type="entry name" value="RNaseH-like_sf"/>
</dbReference>
<evidence type="ECO:0000256" key="1">
    <source>
        <dbReference type="SAM" id="MobiDB-lite"/>
    </source>
</evidence>
<dbReference type="Pfam" id="PF17921">
    <property type="entry name" value="Integrase_H2C2"/>
    <property type="match status" value="1"/>
</dbReference>
<dbReference type="CDD" id="cd00303">
    <property type="entry name" value="retropepsin_like"/>
    <property type="match status" value="1"/>
</dbReference>
<gene>
    <name evidence="3" type="ORF">KFK09_016205</name>
</gene>
<comment type="caution">
    <text evidence="3">The sequence shown here is derived from an EMBL/GenBank/DDBJ whole genome shotgun (WGS) entry which is preliminary data.</text>
</comment>
<keyword evidence="4" id="KW-1185">Reference proteome</keyword>
<dbReference type="InterPro" id="IPR005162">
    <property type="entry name" value="Retrotrans_gag_dom"/>
</dbReference>
<dbReference type="PROSITE" id="PS50878">
    <property type="entry name" value="RT_POL"/>
    <property type="match status" value="1"/>
</dbReference>
<organism evidence="3 4">
    <name type="scientific">Dendrobium nobile</name>
    <name type="common">Orchid</name>
    <dbReference type="NCBI Taxonomy" id="94219"/>
    <lineage>
        <taxon>Eukaryota</taxon>
        <taxon>Viridiplantae</taxon>
        <taxon>Streptophyta</taxon>
        <taxon>Embryophyta</taxon>
        <taxon>Tracheophyta</taxon>
        <taxon>Spermatophyta</taxon>
        <taxon>Magnoliopsida</taxon>
        <taxon>Liliopsida</taxon>
        <taxon>Asparagales</taxon>
        <taxon>Orchidaceae</taxon>
        <taxon>Epidendroideae</taxon>
        <taxon>Malaxideae</taxon>
        <taxon>Dendrobiinae</taxon>
        <taxon>Dendrobium</taxon>
    </lineage>
</organism>
<dbReference type="InterPro" id="IPR036397">
    <property type="entry name" value="RNaseH_sf"/>
</dbReference>
<dbReference type="EMBL" id="JAGYWB010000012">
    <property type="protein sequence ID" value="KAI0501262.1"/>
    <property type="molecule type" value="Genomic_DNA"/>
</dbReference>
<dbReference type="InterPro" id="IPR041577">
    <property type="entry name" value="RT_RNaseH_2"/>
</dbReference>
<dbReference type="Pfam" id="PF03732">
    <property type="entry name" value="Retrotrans_gag"/>
    <property type="match status" value="1"/>
</dbReference>
<dbReference type="Gene3D" id="3.30.70.270">
    <property type="match status" value="2"/>
</dbReference>
<dbReference type="InterPro" id="IPR021109">
    <property type="entry name" value="Peptidase_aspartic_dom_sf"/>
</dbReference>
<evidence type="ECO:0000313" key="4">
    <source>
        <dbReference type="Proteomes" id="UP000829196"/>
    </source>
</evidence>
<dbReference type="FunFam" id="3.30.70.270:FF:000026">
    <property type="entry name" value="Transposon Ty3-G Gag-Pol polyprotein"/>
    <property type="match status" value="1"/>
</dbReference>
<name>A0A8T3B027_DENNO</name>
<feature type="compositionally biased region" description="Polar residues" evidence="1">
    <location>
        <begin position="272"/>
        <end position="297"/>
    </location>
</feature>
<dbReference type="InterPro" id="IPR043128">
    <property type="entry name" value="Rev_trsase/Diguanyl_cyclase"/>
</dbReference>
<dbReference type="Gene3D" id="3.30.420.10">
    <property type="entry name" value="Ribonuclease H-like superfamily/Ribonuclease H"/>
    <property type="match status" value="1"/>
</dbReference>
<dbReference type="InterPro" id="IPR000477">
    <property type="entry name" value="RT_dom"/>
</dbReference>
<dbReference type="OrthoDB" id="785668at2759"/>
<protein>
    <recommendedName>
        <fullName evidence="2">Reverse transcriptase domain-containing protein</fullName>
    </recommendedName>
</protein>
<dbReference type="Gene3D" id="2.40.70.10">
    <property type="entry name" value="Acid Proteases"/>
    <property type="match status" value="1"/>
</dbReference>
<dbReference type="Proteomes" id="UP000829196">
    <property type="component" value="Unassembled WGS sequence"/>
</dbReference>
<dbReference type="Gene3D" id="1.10.340.70">
    <property type="match status" value="1"/>
</dbReference>
<feature type="domain" description="Reverse transcriptase" evidence="2">
    <location>
        <begin position="632"/>
        <end position="811"/>
    </location>
</feature>
<sequence>MRNELRQIRAATTPAARPFIPATIPDARQPVRHGQMPRRAPELIPEYSDSEEEDIPRQEQSDSDGEVFFPHPARGRRQRQQRIEFDGFRIKMDIPFFDGRLHIEDYLDWEGAVENFFDYMEVNPEKQVKYVACRLKGGASAWWLQLLQNRMREGKAPIRSWGRLKQLMRRHFLPTDFEQLLYLQYQQCRQGSRPVHEYTEEFYRLSARNNLRESENQLVARYIGGLKENLQDKLELNSIWSLSQAVNFALKAESQLQRHYRSTANRRTFMESNAGPSKVVTPTTKLPESPSAPTNTAPEFKGGVKTRAPVRENPYAKPNVIKYYRCLQPRHKLNECPSRHQVQLAEGEEELDQSGLQEDIEDGVEEVLADDGEPVLGVMKKMLLAPRTPVETQRHKLFRTKCTINDKVCELVIDSGCTENIISKAAVQALQIKTTRNPNPFKISWVKKGVDFLVSDLCKITFSIGKRYIYQVTCDIMDMDVCHLILGRPWQYDTGAVHDGRLNTYTVEVKEKKLKLMPVGSVQTSAPASLTMACLIAERELLQLKSEGCSMYALVTSDVTEQPPLQTPPDIQTLINSFQDITATDLPPTLPPLREIQHQIELLPGAVLPNLSHYRMSPREHSILQKIVQELLDKQFIQPSMSPCAVPALIVPKKDGQWRMCIDSRAINRITIKYRFPIPRISDLLDKLSGATIFSKLDLRSGYHQIRIRPGDEWKTAFKTVDSLFEWKVMPFGLCNAPSTFMRLMHEILKPYLGKFCLVYFDDILIFSNSLDLHVGHLRAILETLREHQLFLNLNKCAFAVERIPFLGFVLTPEGVVTSPNKISAIRDWPIPRSLTDVRSFHGLANYYRRFIKGFSSIVAPITNCLKSPTFTWTPIQQRSFDKIKAALCSAPLLAFPDFDKPFQVDTDASAIGVGAVLSQDGKPIEYFSEKLSSARQKWSAYEQELYAVVRALKQWEHYLLHKDFILCSDNQALQYINSQKNISRMHARWIVFFQRFSFVIKHKAGQTNRVADALSRRAALITHLQTEIVGLQELKNLYATDKDFSQIWSECTQGRPQQDFTVQQGFLFKGNNLCIPESSWRPQLIKELHGGGLAAHAGRDRTLELLQSRFFFAVARFVERCVVCQRYKGTSQNTGLYLPLPITDSIWEDLSLDFIMGLPRTKRGADSIMVVVDRFSKMAHFVPCKKTFDAVNIAHLFLRKLSGCMVFLGASLRTATLSSSVTSGESFGDA</sequence>